<keyword evidence="1" id="KW-0378">Hydrolase</keyword>
<dbReference type="GO" id="GO:0006400">
    <property type="term" value="P:tRNA modification"/>
    <property type="evidence" value="ECO:0007669"/>
    <property type="project" value="TreeGrafter"/>
</dbReference>
<sequence>MTTRLPSSPNQDNSAFVTPLKVAISPKRFSGTSDIRSGAKELSLSSSWVTINEAHLNSYSDRLLQYAIDYDKELDPRFWILSDPIASFAFVIVVDYLNFGSGYFEDLQKNSTGSGYLTFAQGLTSYFVEHYPFKPSHLTNITSDQMTEILQQRDPSPQVSILIDLLVKAVNELGMYLEGNFADSFVEFAKYLNRDVDDCLKTLIELPALADYYEINEIAFYPLKKAQIILSDLDMIWRFHHKNLDVAQIPFCISGIHKLTAFADNSLPHVLRVEKVLEYDPALESHIQLGGRLEYSSWAEVEIRAATIQSVEMIHAKLLGDGITLYPNQIDAAIWTSKHDPLLSGKYRLSLSHKCKSIFY</sequence>
<evidence type="ECO:0000256" key="1">
    <source>
        <dbReference type="ARBA" id="ARBA00022801"/>
    </source>
</evidence>
<comment type="caution">
    <text evidence="6">The sequence shown here is derived from an EMBL/GenBank/DDBJ whole genome shotgun (WGS) entry which is preliminary data.</text>
</comment>
<dbReference type="PANTHER" id="PTHR21314">
    <property type="entry name" value="QUEUOSINE 5'-PHOSPHATE N-GLYCOSYLASE_HYDROLASE-RELATED"/>
    <property type="match status" value="1"/>
</dbReference>
<organism evidence="6 7">
    <name type="scientific">Acidithrix ferrooxidans</name>
    <dbReference type="NCBI Taxonomy" id="1280514"/>
    <lineage>
        <taxon>Bacteria</taxon>
        <taxon>Bacillati</taxon>
        <taxon>Actinomycetota</taxon>
        <taxon>Acidimicrobiia</taxon>
        <taxon>Acidimicrobiales</taxon>
        <taxon>Acidimicrobiaceae</taxon>
        <taxon>Acidithrix</taxon>
    </lineage>
</organism>
<dbReference type="OrthoDB" id="145736at2"/>
<comment type="similarity">
    <text evidence="2">Belongs to the QNG1 protein family.</text>
</comment>
<gene>
    <name evidence="6" type="ORF">AXFE_25000</name>
</gene>
<evidence type="ECO:0000256" key="2">
    <source>
        <dbReference type="ARBA" id="ARBA00035119"/>
    </source>
</evidence>
<dbReference type="STRING" id="1280514.AXFE_25000"/>
<evidence type="ECO:0000313" key="6">
    <source>
        <dbReference type="EMBL" id="KJF16637.1"/>
    </source>
</evidence>
<dbReference type="EMBL" id="JXYS01000078">
    <property type="protein sequence ID" value="KJF16637.1"/>
    <property type="molecule type" value="Genomic_DNA"/>
</dbReference>
<accession>A0A0D8HFR6</accession>
<name>A0A0D8HFR6_9ACTN</name>
<dbReference type="Proteomes" id="UP000032360">
    <property type="component" value="Unassembled WGS sequence"/>
</dbReference>
<evidence type="ECO:0000256" key="4">
    <source>
        <dbReference type="ARBA" id="ARBA00035393"/>
    </source>
</evidence>
<dbReference type="InterPro" id="IPR019438">
    <property type="entry name" value="Q_salvage"/>
</dbReference>
<dbReference type="AlphaFoldDB" id="A0A0D8HFR6"/>
<keyword evidence="7" id="KW-1185">Reference proteome</keyword>
<dbReference type="RefSeq" id="WP_052606205.1">
    <property type="nucleotide sequence ID" value="NZ_JXYS01000078.1"/>
</dbReference>
<dbReference type="PANTHER" id="PTHR21314:SF0">
    <property type="entry name" value="QUEUOSINE 5'-PHOSPHATE N-GLYCOSYLASE_HYDROLASE"/>
    <property type="match status" value="1"/>
</dbReference>
<comment type="catalytic activity">
    <reaction evidence="5">
        <text>queuosine 5'-phosphate + H2O = queuine + D-ribose 5-phosphate</text>
        <dbReference type="Rhea" id="RHEA:75387"/>
        <dbReference type="ChEBI" id="CHEBI:15377"/>
        <dbReference type="ChEBI" id="CHEBI:17433"/>
        <dbReference type="ChEBI" id="CHEBI:78346"/>
        <dbReference type="ChEBI" id="CHEBI:194371"/>
    </reaction>
    <physiologicalReaction direction="left-to-right" evidence="5">
        <dbReference type="Rhea" id="RHEA:75388"/>
    </physiologicalReaction>
</comment>
<evidence type="ECO:0000256" key="3">
    <source>
        <dbReference type="ARBA" id="ARBA00035306"/>
    </source>
</evidence>
<proteinExistence type="inferred from homology"/>
<protein>
    <recommendedName>
        <fullName evidence="3">Queuosine 5'-phosphate N-glycosylase/hydrolase</fullName>
    </recommendedName>
    <alternativeName>
        <fullName evidence="4">Queuosine-nucleotide N-glycosylase/hydrolase</fullName>
    </alternativeName>
</protein>
<dbReference type="Pfam" id="PF10343">
    <property type="entry name" value="Q_salvage"/>
    <property type="match status" value="1"/>
</dbReference>
<evidence type="ECO:0000256" key="5">
    <source>
        <dbReference type="ARBA" id="ARBA00048204"/>
    </source>
</evidence>
<evidence type="ECO:0000313" key="7">
    <source>
        <dbReference type="Proteomes" id="UP000032360"/>
    </source>
</evidence>
<dbReference type="GO" id="GO:0016787">
    <property type="term" value="F:hydrolase activity"/>
    <property type="evidence" value="ECO:0007669"/>
    <property type="project" value="UniProtKB-KW"/>
</dbReference>
<reference evidence="6 7" key="1">
    <citation type="submission" date="2015-01" db="EMBL/GenBank/DDBJ databases">
        <title>Draft genome of the acidophilic iron oxidizer Acidithrix ferrooxidans strain Py-F3.</title>
        <authorList>
            <person name="Poehlein A."/>
            <person name="Eisen S."/>
            <person name="Schloemann M."/>
            <person name="Johnson B.D."/>
            <person name="Daniel R."/>
            <person name="Muehling M."/>
        </authorList>
    </citation>
    <scope>NUCLEOTIDE SEQUENCE [LARGE SCALE GENOMIC DNA]</scope>
    <source>
        <strain evidence="6 7">Py-F3</strain>
    </source>
</reference>